<reference evidence="2 3" key="1">
    <citation type="journal article" date="2013" name="Genome Announc.">
        <title>Draft Genome Sequence of Pseudomonas fluorescens LMG 5329, a White Line-Inducing Principle-Producing Bioindicator for the Mushroom Pathogen Pseudomonas tolaasii.</title>
        <authorList>
            <person name="Ghequire M.G."/>
            <person name="Rokni-Zadeh H."/>
            <person name="Zarrineh P."/>
            <person name="De Mot R."/>
        </authorList>
    </citation>
    <scope>NUCLEOTIDE SEQUENCE [LARGE SCALE GENOMIC DNA]</scope>
    <source>
        <strain evidence="2 3">LMG 5329</strain>
    </source>
</reference>
<keyword evidence="1" id="KW-0472">Membrane</keyword>
<dbReference type="Proteomes" id="UP000030060">
    <property type="component" value="Unassembled WGS sequence"/>
</dbReference>
<dbReference type="AlphaFoldDB" id="A0A0A1YZR5"/>
<proteinExistence type="predicted"/>
<evidence type="ECO:0000313" key="2">
    <source>
        <dbReference type="EMBL" id="KGE66489.1"/>
    </source>
</evidence>
<organism evidence="2 3">
    <name type="scientific">Pseudomonas fluorescens LMG 5329</name>
    <dbReference type="NCBI Taxonomy" id="1324332"/>
    <lineage>
        <taxon>Bacteria</taxon>
        <taxon>Pseudomonadati</taxon>
        <taxon>Pseudomonadota</taxon>
        <taxon>Gammaproteobacteria</taxon>
        <taxon>Pseudomonadales</taxon>
        <taxon>Pseudomonadaceae</taxon>
        <taxon>Pseudomonas</taxon>
    </lineage>
</organism>
<accession>A0A0A1YZR5</accession>
<comment type="caution">
    <text evidence="2">The sequence shown here is derived from an EMBL/GenBank/DDBJ whole genome shotgun (WGS) entry which is preliminary data.</text>
</comment>
<keyword evidence="1" id="KW-0812">Transmembrane</keyword>
<evidence type="ECO:0000313" key="3">
    <source>
        <dbReference type="Proteomes" id="UP000030060"/>
    </source>
</evidence>
<name>A0A0A1YZR5_PSEFL</name>
<sequence>MILNTETYRVFAKVETTEPGFFRSIQAWMRMFTIQFHWPIILVNVPGVVGLRGWVGVTAQRPRGRINAAVLLPLLAKRRVVRAWPLIAILSGCATLLRAGRCVSLTALLVGRAPVVMICLHIKKLIKRSGAMDRKHR</sequence>
<evidence type="ECO:0000256" key="1">
    <source>
        <dbReference type="SAM" id="Phobius"/>
    </source>
</evidence>
<dbReference type="EMBL" id="ASGY01000132">
    <property type="protein sequence ID" value="KGE66489.1"/>
    <property type="molecule type" value="Genomic_DNA"/>
</dbReference>
<gene>
    <name evidence="2" type="ORF">K814_0118325</name>
</gene>
<feature type="transmembrane region" description="Helical" evidence="1">
    <location>
        <begin position="36"/>
        <end position="59"/>
    </location>
</feature>
<keyword evidence="1" id="KW-1133">Transmembrane helix</keyword>
<protein>
    <submittedName>
        <fullName evidence="2">Uncharacterized protein</fullName>
    </submittedName>
</protein>